<dbReference type="Gene3D" id="3.80.10.10">
    <property type="entry name" value="Ribonuclease Inhibitor"/>
    <property type="match status" value="1"/>
</dbReference>
<dbReference type="Proteomes" id="UP000790787">
    <property type="component" value="Chromosome 17"/>
</dbReference>
<reference evidence="1" key="1">
    <citation type="journal article" date="2014" name="Nat. Commun.">
        <title>The tobacco genome sequence and its comparison with those of tomato and potato.</title>
        <authorList>
            <person name="Sierro N."/>
            <person name="Battey J.N."/>
            <person name="Ouadi S."/>
            <person name="Bakaher N."/>
            <person name="Bovet L."/>
            <person name="Willig A."/>
            <person name="Goepfert S."/>
            <person name="Peitsch M.C."/>
            <person name="Ivanov N.V."/>
        </authorList>
    </citation>
    <scope>NUCLEOTIDE SEQUENCE [LARGE SCALE GENOMIC DNA]</scope>
</reference>
<dbReference type="InterPro" id="IPR053772">
    <property type="entry name" value="At1g61320/At1g61330-like"/>
</dbReference>
<organism evidence="1 2">
    <name type="scientific">Nicotiana tabacum</name>
    <name type="common">Common tobacco</name>
    <dbReference type="NCBI Taxonomy" id="4097"/>
    <lineage>
        <taxon>Eukaryota</taxon>
        <taxon>Viridiplantae</taxon>
        <taxon>Streptophyta</taxon>
        <taxon>Embryophyta</taxon>
        <taxon>Tracheophyta</taxon>
        <taxon>Spermatophyta</taxon>
        <taxon>Magnoliopsida</taxon>
        <taxon>eudicotyledons</taxon>
        <taxon>Gunneridae</taxon>
        <taxon>Pentapetalae</taxon>
        <taxon>asterids</taxon>
        <taxon>lamiids</taxon>
        <taxon>Solanales</taxon>
        <taxon>Solanaceae</taxon>
        <taxon>Nicotianoideae</taxon>
        <taxon>Nicotianeae</taxon>
        <taxon>Nicotiana</taxon>
    </lineage>
</organism>
<dbReference type="PaxDb" id="4097-A0A1S3Y770"/>
<dbReference type="OMA" id="WELHQKQ"/>
<protein>
    <submittedName>
        <fullName evidence="2">FBD-associated F-box protein At1g61330</fullName>
    </submittedName>
</protein>
<dbReference type="GeneID" id="107773074"/>
<dbReference type="RefSeq" id="XP_016448005.1">
    <property type="nucleotide sequence ID" value="XM_016592519.1"/>
</dbReference>
<dbReference type="InterPro" id="IPR055357">
    <property type="entry name" value="LRR_At1g61320_AtMIF1"/>
</dbReference>
<dbReference type="InterPro" id="IPR032675">
    <property type="entry name" value="LRR_dom_sf"/>
</dbReference>
<dbReference type="PANTHER" id="PTHR34145">
    <property type="entry name" value="OS02G0105600 PROTEIN"/>
    <property type="match status" value="1"/>
</dbReference>
<dbReference type="KEGG" id="nta:107773074"/>
<evidence type="ECO:0000313" key="1">
    <source>
        <dbReference type="Proteomes" id="UP000790787"/>
    </source>
</evidence>
<dbReference type="OrthoDB" id="673865at2759"/>
<proteinExistence type="predicted"/>
<dbReference type="SUPFAM" id="SSF52047">
    <property type="entry name" value="RNI-like"/>
    <property type="match status" value="1"/>
</dbReference>
<dbReference type="STRING" id="4097.A0A1S3Y770"/>
<keyword evidence="1" id="KW-1185">Reference proteome</keyword>
<dbReference type="PANTHER" id="PTHR34145:SF28">
    <property type="entry name" value="F-BOX DOMAIN-CONTAINING PROTEIN"/>
    <property type="match status" value="1"/>
</dbReference>
<dbReference type="AlphaFoldDB" id="A0A1S3Y770"/>
<dbReference type="Pfam" id="PF23622">
    <property type="entry name" value="LRR_At1g61320_AtMIF1"/>
    <property type="match status" value="1"/>
</dbReference>
<reference evidence="2" key="2">
    <citation type="submission" date="2025-08" db="UniProtKB">
        <authorList>
            <consortium name="RefSeq"/>
        </authorList>
    </citation>
    <scope>IDENTIFICATION</scope>
</reference>
<accession>A0A1S3Y770</accession>
<sequence length="484" mass="56359">MEASSSGSKIKRVLVPNPRKRFRRNSLETNNNDESNNSTVYLPNEIVDRIFTFLPIEYAITSSSLVAKPYRYSWLYSRDLCFDKDFRRRCRARQWSEASVVNYILLRHLGDKISSFKLNVSPIPYAAYFENWFKMVASKGVEEFQVELIQPYQYCQIKSDIFTEPTLRVLKLVRCELFLSQKLSGLQFLKSLSLSMIPVPPFFTKKLLSSCLLLESLALEGCSLIGEINIEGLNRFSALVLRHCIDLILVTINTPSISTLHYSGKINKIKFVDPMVIRLKDVILDFGATKGLQHIAHRDDLMEVLRDVETLSITNAVLEGLSPRFVDFEYRDVEFYFQNLKELQLVRRGLSFVNPWDILCFVKNCPNIERLFIDFGLYAMEVGSYWNLVAKEKFEKCQTEFPQLKLLKVKRFKKLELEEKLVKYFLLHATSLESLILLEAKNYRHEIKLSDIIYYKTVSNLAIVSTYSAYQDQSRVFPKHRVLQ</sequence>
<evidence type="ECO:0000313" key="2">
    <source>
        <dbReference type="RefSeq" id="XP_016448005.1"/>
    </source>
</evidence>
<gene>
    <name evidence="2" type="primary">LOC107773074</name>
</gene>
<name>A0A1S3Y770_TOBAC</name>